<keyword evidence="4" id="KW-0145">Chemotaxis</keyword>
<feature type="domain" description="CheW-like" evidence="5">
    <location>
        <begin position="55"/>
        <end position="195"/>
    </location>
</feature>
<comment type="subcellular location">
    <subcellularLocation>
        <location evidence="1">Cytoplasm</location>
    </subcellularLocation>
</comment>
<evidence type="ECO:0000259" key="5">
    <source>
        <dbReference type="PROSITE" id="PS50851"/>
    </source>
</evidence>
<dbReference type="CDD" id="cd00732">
    <property type="entry name" value="CheW"/>
    <property type="match status" value="1"/>
</dbReference>
<dbReference type="FunFam" id="2.40.50.180:FF:000002">
    <property type="entry name" value="Chemotaxis protein CheW"/>
    <property type="match status" value="1"/>
</dbReference>
<dbReference type="EMBL" id="FCNW02000034">
    <property type="protein sequence ID" value="SAL56623.1"/>
    <property type="molecule type" value="Genomic_DNA"/>
</dbReference>
<dbReference type="PANTHER" id="PTHR22617:SF45">
    <property type="entry name" value="CHEMOTAXIS PROTEIN CHEW"/>
    <property type="match status" value="1"/>
</dbReference>
<dbReference type="NCBIfam" id="NF007903">
    <property type="entry name" value="PRK10612.1"/>
    <property type="match status" value="1"/>
</dbReference>
<protein>
    <recommendedName>
        <fullName evidence="2">Chemotaxis protein CheW</fullName>
    </recommendedName>
</protein>
<dbReference type="InterPro" id="IPR002545">
    <property type="entry name" value="CheW-lke_dom"/>
</dbReference>
<dbReference type="PANTHER" id="PTHR22617">
    <property type="entry name" value="CHEMOTAXIS SENSOR HISTIDINE KINASE-RELATED"/>
    <property type="match status" value="1"/>
</dbReference>
<accession>A0A158IJQ8</accession>
<dbReference type="GO" id="GO:0007165">
    <property type="term" value="P:signal transduction"/>
    <property type="evidence" value="ECO:0007669"/>
    <property type="project" value="InterPro"/>
</dbReference>
<dbReference type="InterPro" id="IPR039315">
    <property type="entry name" value="CheW"/>
</dbReference>
<evidence type="ECO:0000256" key="3">
    <source>
        <dbReference type="ARBA" id="ARBA00022490"/>
    </source>
</evidence>
<keyword evidence="7" id="KW-1185">Reference proteome</keyword>
<dbReference type="Pfam" id="PF01584">
    <property type="entry name" value="CheW"/>
    <property type="match status" value="1"/>
</dbReference>
<dbReference type="SMART" id="SM00260">
    <property type="entry name" value="CheW"/>
    <property type="match status" value="1"/>
</dbReference>
<dbReference type="PROSITE" id="PS50851">
    <property type="entry name" value="CHEW"/>
    <property type="match status" value="1"/>
</dbReference>
<dbReference type="InterPro" id="IPR036061">
    <property type="entry name" value="CheW-like_dom_sf"/>
</dbReference>
<dbReference type="Gene3D" id="2.30.30.40">
    <property type="entry name" value="SH3 Domains"/>
    <property type="match status" value="1"/>
</dbReference>
<dbReference type="STRING" id="326474.AWB65_04923"/>
<comment type="caution">
    <text evidence="6">The sequence shown here is derived from an EMBL/GenBank/DDBJ whole genome shotgun (WGS) entry which is preliminary data.</text>
</comment>
<dbReference type="Gene3D" id="2.40.50.180">
    <property type="entry name" value="CheA-289, Domain 4"/>
    <property type="match status" value="1"/>
</dbReference>
<evidence type="ECO:0000256" key="1">
    <source>
        <dbReference type="ARBA" id="ARBA00004496"/>
    </source>
</evidence>
<evidence type="ECO:0000313" key="6">
    <source>
        <dbReference type="EMBL" id="SAL56623.1"/>
    </source>
</evidence>
<reference evidence="6" key="1">
    <citation type="submission" date="2016-01" db="EMBL/GenBank/DDBJ databases">
        <authorList>
            <person name="Peeters C."/>
        </authorList>
    </citation>
    <scope>NUCLEOTIDE SEQUENCE [LARGE SCALE GENOMIC DNA]</scope>
    <source>
        <strain evidence="6">LMG 22934</strain>
    </source>
</reference>
<dbReference type="GO" id="GO:0006935">
    <property type="term" value="P:chemotaxis"/>
    <property type="evidence" value="ECO:0007669"/>
    <property type="project" value="UniProtKB-KW"/>
</dbReference>
<dbReference type="Proteomes" id="UP000054977">
    <property type="component" value="Unassembled WGS sequence"/>
</dbReference>
<evidence type="ECO:0000256" key="2">
    <source>
        <dbReference type="ARBA" id="ARBA00021483"/>
    </source>
</evidence>
<dbReference type="AlphaFoldDB" id="A0A158IJQ8"/>
<evidence type="ECO:0000313" key="7">
    <source>
        <dbReference type="Proteomes" id="UP000054977"/>
    </source>
</evidence>
<gene>
    <name evidence="6" type="ORF">AWB65_04923</name>
</gene>
<keyword evidence="3" id="KW-0963">Cytoplasm</keyword>
<evidence type="ECO:0000256" key="4">
    <source>
        <dbReference type="ARBA" id="ARBA00022500"/>
    </source>
</evidence>
<name>A0A158IJQ8_9BURK</name>
<dbReference type="GO" id="GO:0005829">
    <property type="term" value="C:cytosol"/>
    <property type="evidence" value="ECO:0007669"/>
    <property type="project" value="TreeGrafter"/>
</dbReference>
<organism evidence="6 7">
    <name type="scientific">Caballeronia humi</name>
    <dbReference type="NCBI Taxonomy" id="326474"/>
    <lineage>
        <taxon>Bacteria</taxon>
        <taxon>Pseudomonadati</taxon>
        <taxon>Pseudomonadota</taxon>
        <taxon>Betaproteobacteria</taxon>
        <taxon>Burkholderiales</taxon>
        <taxon>Burkholderiaceae</taxon>
        <taxon>Caballeronia</taxon>
    </lineage>
</organism>
<dbReference type="SUPFAM" id="SSF50341">
    <property type="entry name" value="CheW-like"/>
    <property type="match status" value="1"/>
</dbReference>
<proteinExistence type="predicted"/>
<sequence length="203" mass="22357">MWPRSIANRVRSTDRTLIPNLQHQPIPGAHVAADIQSIHSAASQRRDAQHAEAAGQEFLVFTLGAEEYGIDILKVQEIRGYDNVTRIANAPTFIKGVINLRGIIVPIVDMRIKFNLGRVEYDNQTVVIILNVAHRVVGMVVDGVSDVLTLTAEQVMPAPEFGATLTTEYLTGLGTVDGRMLILMDIEKLMTSKEMELIELVGV</sequence>